<keyword evidence="4" id="KW-0687">Ribonucleoprotein</keyword>
<dbReference type="AlphaFoldDB" id="A0A8H7VMF6"/>
<comment type="subcellular location">
    <subcellularLocation>
        <location evidence="1">Cytoplasm</location>
    </subcellularLocation>
</comment>
<dbReference type="Pfam" id="PF01922">
    <property type="entry name" value="SRP19"/>
    <property type="match status" value="1"/>
</dbReference>
<evidence type="ECO:0000256" key="2">
    <source>
        <dbReference type="ARBA" id="ARBA00022490"/>
    </source>
</evidence>
<feature type="compositionally biased region" description="Low complexity" evidence="5">
    <location>
        <begin position="63"/>
        <end position="81"/>
    </location>
</feature>
<dbReference type="Proteomes" id="UP000646827">
    <property type="component" value="Unassembled WGS sequence"/>
</dbReference>
<gene>
    <name evidence="6" type="ORF">INT45_003572</name>
</gene>
<dbReference type="Gene3D" id="3.30.56.30">
    <property type="entry name" value="Signal recognition particle, SRP19-like subunit"/>
    <property type="match status" value="1"/>
</dbReference>
<dbReference type="PANTHER" id="PTHR17453">
    <property type="entry name" value="SIGNAL RECOGNITION PARTICLE 19 KD PROTEIN"/>
    <property type="match status" value="1"/>
</dbReference>
<keyword evidence="3" id="KW-0733">Signal recognition particle</keyword>
<keyword evidence="7" id="KW-1185">Reference proteome</keyword>
<name>A0A8H7VMF6_9FUNG</name>
<evidence type="ECO:0000313" key="7">
    <source>
        <dbReference type="Proteomes" id="UP000646827"/>
    </source>
</evidence>
<reference evidence="6 7" key="1">
    <citation type="submission" date="2020-12" db="EMBL/GenBank/DDBJ databases">
        <title>Metabolic potential, ecology and presence of endohyphal bacteria is reflected in genomic diversity of Mucoromycotina.</title>
        <authorList>
            <person name="Muszewska A."/>
            <person name="Okrasinska A."/>
            <person name="Steczkiewicz K."/>
            <person name="Drgas O."/>
            <person name="Orlowska M."/>
            <person name="Perlinska-Lenart U."/>
            <person name="Aleksandrzak-Piekarczyk T."/>
            <person name="Szatraj K."/>
            <person name="Zielenkiewicz U."/>
            <person name="Pilsyk S."/>
            <person name="Malc E."/>
            <person name="Mieczkowski P."/>
            <person name="Kruszewska J.S."/>
            <person name="Biernat P."/>
            <person name="Pawlowska J."/>
        </authorList>
    </citation>
    <scope>NUCLEOTIDE SEQUENCE [LARGE SCALE GENOMIC DNA]</scope>
    <source>
        <strain evidence="6 7">CBS 142.35</strain>
    </source>
</reference>
<evidence type="ECO:0000256" key="4">
    <source>
        <dbReference type="ARBA" id="ARBA00023274"/>
    </source>
</evidence>
<evidence type="ECO:0000313" key="6">
    <source>
        <dbReference type="EMBL" id="KAG2221858.1"/>
    </source>
</evidence>
<dbReference type="PANTHER" id="PTHR17453:SF0">
    <property type="entry name" value="SIGNAL RECOGNITION PARTICLE 19 KDA PROTEIN"/>
    <property type="match status" value="1"/>
</dbReference>
<dbReference type="GO" id="GO:0006617">
    <property type="term" value="P:SRP-dependent cotranslational protein targeting to membrane, signal sequence recognition"/>
    <property type="evidence" value="ECO:0007669"/>
    <property type="project" value="TreeGrafter"/>
</dbReference>
<feature type="compositionally biased region" description="Basic and acidic residues" evidence="5">
    <location>
        <begin position="1"/>
        <end position="11"/>
    </location>
</feature>
<dbReference type="InterPro" id="IPR036521">
    <property type="entry name" value="SRP19-like_sf"/>
</dbReference>
<evidence type="ECO:0000256" key="1">
    <source>
        <dbReference type="ARBA" id="ARBA00004496"/>
    </source>
</evidence>
<keyword evidence="2" id="KW-0963">Cytoplasm</keyword>
<dbReference type="GO" id="GO:0005786">
    <property type="term" value="C:signal recognition particle, endoplasmic reticulum targeting"/>
    <property type="evidence" value="ECO:0007669"/>
    <property type="project" value="UniProtKB-KW"/>
</dbReference>
<protein>
    <recommendedName>
        <fullName evidence="8">Signal recognition particle, SRP19 subunit</fullName>
    </recommendedName>
</protein>
<comment type="caution">
    <text evidence="6">The sequence shown here is derived from an EMBL/GenBank/DDBJ whole genome shotgun (WGS) entry which is preliminary data.</text>
</comment>
<dbReference type="SUPFAM" id="SSF69695">
    <property type="entry name" value="SRP19"/>
    <property type="match status" value="1"/>
</dbReference>
<organism evidence="6 7">
    <name type="scientific">Circinella minor</name>
    <dbReference type="NCBI Taxonomy" id="1195481"/>
    <lineage>
        <taxon>Eukaryota</taxon>
        <taxon>Fungi</taxon>
        <taxon>Fungi incertae sedis</taxon>
        <taxon>Mucoromycota</taxon>
        <taxon>Mucoromycotina</taxon>
        <taxon>Mucoromycetes</taxon>
        <taxon>Mucorales</taxon>
        <taxon>Lichtheimiaceae</taxon>
        <taxon>Circinella</taxon>
    </lineage>
</organism>
<dbReference type="InterPro" id="IPR002778">
    <property type="entry name" value="Signal_recog_particle_SRP19"/>
</dbReference>
<feature type="region of interest" description="Disordered" evidence="5">
    <location>
        <begin position="1"/>
        <end position="81"/>
    </location>
</feature>
<evidence type="ECO:0008006" key="8">
    <source>
        <dbReference type="Google" id="ProtNLM"/>
    </source>
</evidence>
<evidence type="ECO:0000256" key="5">
    <source>
        <dbReference type="SAM" id="MobiDB-lite"/>
    </source>
</evidence>
<accession>A0A8H7VMF6</accession>
<proteinExistence type="predicted"/>
<dbReference type="OrthoDB" id="2190947at2759"/>
<dbReference type="GO" id="GO:0008312">
    <property type="term" value="F:7S RNA binding"/>
    <property type="evidence" value="ECO:0007669"/>
    <property type="project" value="InterPro"/>
</dbReference>
<feature type="compositionally biased region" description="Low complexity" evidence="5">
    <location>
        <begin position="26"/>
        <end position="44"/>
    </location>
</feature>
<dbReference type="EMBL" id="JAEPRB010000098">
    <property type="protein sequence ID" value="KAG2221858.1"/>
    <property type="molecule type" value="Genomic_DNA"/>
</dbReference>
<sequence length="265" mass="29154">MSMLNKLKETQKNPVFLDDDDDIDNMDFPLPTGGSSSATSPGMPNMNDIQNMMKSLQGGAGGPSFPQGGFPQAAAGPSRASATAQSNNIAVAHTPQGIQRLDPSVYKNWVCVYPLYIDADKSQAKGRKVHKDIAVKNPHAYHMAIAVQQLGLSVVYEAKKHPRDWGNPGRVRVQLFGPNKQSMHATIKDRKTLMREIAKRLPKVQETNEKPKNMVTPMTSLAEVEAIVDEQRKAQGLPTLAEMQAKQQAMAPSIPKKQKVKYVRK</sequence>
<evidence type="ECO:0000256" key="3">
    <source>
        <dbReference type="ARBA" id="ARBA00023135"/>
    </source>
</evidence>